<evidence type="ECO:0000313" key="19">
    <source>
        <dbReference type="EMBL" id="KAK4269384.1"/>
    </source>
</evidence>
<evidence type="ECO:0000256" key="17">
    <source>
        <dbReference type="SAM" id="SignalP"/>
    </source>
</evidence>
<feature type="compositionally biased region" description="Pro residues" evidence="15">
    <location>
        <begin position="45"/>
        <end position="60"/>
    </location>
</feature>
<feature type="compositionally biased region" description="Low complexity" evidence="15">
    <location>
        <begin position="541"/>
        <end position="556"/>
    </location>
</feature>
<dbReference type="InterPro" id="IPR011009">
    <property type="entry name" value="Kinase-like_dom_sf"/>
</dbReference>
<evidence type="ECO:0000256" key="11">
    <source>
        <dbReference type="ARBA" id="ARBA00023136"/>
    </source>
</evidence>
<name>A0AAE1JJW5_9FABA</name>
<feature type="chain" id="PRO_5042282647" description="non-specific serine/threonine protein kinase" evidence="17">
    <location>
        <begin position="19"/>
        <end position="556"/>
    </location>
</feature>
<accession>A0AAE1JJW5</accession>
<feature type="domain" description="Protein kinase" evidence="18">
    <location>
        <begin position="220"/>
        <end position="502"/>
    </location>
</feature>
<dbReference type="PROSITE" id="PS50011">
    <property type="entry name" value="PROTEIN_KINASE_DOM"/>
    <property type="match status" value="1"/>
</dbReference>
<evidence type="ECO:0000256" key="5">
    <source>
        <dbReference type="ARBA" id="ARBA00022679"/>
    </source>
</evidence>
<comment type="caution">
    <text evidence="19">The sequence shown here is derived from an EMBL/GenBank/DDBJ whole genome shotgun (WGS) entry which is preliminary data.</text>
</comment>
<dbReference type="PROSITE" id="PS00107">
    <property type="entry name" value="PROTEIN_KINASE_ATP"/>
    <property type="match status" value="1"/>
</dbReference>
<keyword evidence="4" id="KW-0723">Serine/threonine-protein kinase</keyword>
<keyword evidence="3" id="KW-1003">Cell membrane</keyword>
<dbReference type="SMART" id="SM00220">
    <property type="entry name" value="S_TKc"/>
    <property type="match status" value="1"/>
</dbReference>
<evidence type="ECO:0000256" key="9">
    <source>
        <dbReference type="ARBA" id="ARBA00022840"/>
    </source>
</evidence>
<proteinExistence type="predicted"/>
<evidence type="ECO:0000256" key="12">
    <source>
        <dbReference type="ARBA" id="ARBA00047899"/>
    </source>
</evidence>
<dbReference type="Gene3D" id="3.30.200.20">
    <property type="entry name" value="Phosphorylase Kinase, domain 1"/>
    <property type="match status" value="1"/>
</dbReference>
<keyword evidence="11 16" id="KW-0472">Membrane</keyword>
<evidence type="ECO:0000256" key="13">
    <source>
        <dbReference type="ARBA" id="ARBA00048679"/>
    </source>
</evidence>
<keyword evidence="6 16" id="KW-0812">Transmembrane</keyword>
<gene>
    <name evidence="19" type="ORF">QN277_022547</name>
</gene>
<evidence type="ECO:0000256" key="15">
    <source>
        <dbReference type="SAM" id="MobiDB-lite"/>
    </source>
</evidence>
<dbReference type="AlphaFoldDB" id="A0AAE1JJW5"/>
<feature type="binding site" evidence="14">
    <location>
        <position position="252"/>
    </location>
    <ligand>
        <name>ATP</name>
        <dbReference type="ChEBI" id="CHEBI:30616"/>
    </ligand>
</feature>
<evidence type="ECO:0000256" key="10">
    <source>
        <dbReference type="ARBA" id="ARBA00022989"/>
    </source>
</evidence>
<dbReference type="PROSITE" id="PS00108">
    <property type="entry name" value="PROTEIN_KINASE_ST"/>
    <property type="match status" value="1"/>
</dbReference>
<evidence type="ECO:0000256" key="6">
    <source>
        <dbReference type="ARBA" id="ARBA00022692"/>
    </source>
</evidence>
<dbReference type="Proteomes" id="UP001293593">
    <property type="component" value="Unassembled WGS sequence"/>
</dbReference>
<dbReference type="InterPro" id="IPR047117">
    <property type="entry name" value="PERK1-13-like"/>
</dbReference>
<evidence type="ECO:0000256" key="7">
    <source>
        <dbReference type="ARBA" id="ARBA00022741"/>
    </source>
</evidence>
<evidence type="ECO:0000256" key="2">
    <source>
        <dbReference type="ARBA" id="ARBA00012513"/>
    </source>
</evidence>
<keyword evidence="7 14" id="KW-0547">Nucleotide-binding</keyword>
<dbReference type="GO" id="GO:0005524">
    <property type="term" value="F:ATP binding"/>
    <property type="evidence" value="ECO:0007669"/>
    <property type="project" value="UniProtKB-UniRule"/>
</dbReference>
<feature type="region of interest" description="Disordered" evidence="15">
    <location>
        <begin position="531"/>
        <end position="556"/>
    </location>
</feature>
<organism evidence="19 20">
    <name type="scientific">Acacia crassicarpa</name>
    <name type="common">northern wattle</name>
    <dbReference type="NCBI Taxonomy" id="499986"/>
    <lineage>
        <taxon>Eukaryota</taxon>
        <taxon>Viridiplantae</taxon>
        <taxon>Streptophyta</taxon>
        <taxon>Embryophyta</taxon>
        <taxon>Tracheophyta</taxon>
        <taxon>Spermatophyta</taxon>
        <taxon>Magnoliopsida</taxon>
        <taxon>eudicotyledons</taxon>
        <taxon>Gunneridae</taxon>
        <taxon>Pentapetalae</taxon>
        <taxon>rosids</taxon>
        <taxon>fabids</taxon>
        <taxon>Fabales</taxon>
        <taxon>Fabaceae</taxon>
        <taxon>Caesalpinioideae</taxon>
        <taxon>mimosoid clade</taxon>
        <taxon>Acacieae</taxon>
        <taxon>Acacia</taxon>
    </lineage>
</organism>
<sequence length="556" mass="60571">MYSCKLGSLALLLALSASHHFILLHCLEPSNAPEPNLSDYVPPSNYGPPSPLPPLPPTPTPSYYVSPSPPPPLPPTPTPSNYGLPSLPPPPPLPPMPTPSPQPPLPLTPPNSAPKPMTTPEVGGPKPTPPPNSAPAPTTGKPKTESAVSIGLIAGAVIGSAVLIVGLFGCFFIWRKRRTRQSAQPPKANGEVAPSSASVGLTLGPRRFTYEELESATNGFSDSNFLGEGGYGVVHKGVHPYDVLRQTYVAVKQLKYGIQEARREFLNETAIISRIHHKHLVSLVGYCMDEARSKIMLVYEFVSNNNLAFHLHGTETIDWKTRMKIAIGSAKGLAYLHEECHPKIIHRDIKASNILLDDNFEPKVADFGMAKFSIDSQVMPTRIMGSFGYLAPEYAASGNLTEKADVFSFGVVLLELITGRKPVGDTKKFPNGSLVEWARQLFSEALDSGHFEGIADERLENDYDVEEMFRMISCAANCVRHSATNRPPMTQVVKALQGEIWLENNMTMESPVRRQLSEDMNKLRKMAMGSLSTAHSDQFHSTTSTSTSSSGSKIFR</sequence>
<comment type="catalytic activity">
    <reaction evidence="12">
        <text>L-threonyl-[protein] + ATP = O-phospho-L-threonyl-[protein] + ADP + H(+)</text>
        <dbReference type="Rhea" id="RHEA:46608"/>
        <dbReference type="Rhea" id="RHEA-COMP:11060"/>
        <dbReference type="Rhea" id="RHEA-COMP:11605"/>
        <dbReference type="ChEBI" id="CHEBI:15378"/>
        <dbReference type="ChEBI" id="CHEBI:30013"/>
        <dbReference type="ChEBI" id="CHEBI:30616"/>
        <dbReference type="ChEBI" id="CHEBI:61977"/>
        <dbReference type="ChEBI" id="CHEBI:456216"/>
        <dbReference type="EC" id="2.7.11.1"/>
    </reaction>
</comment>
<keyword evidence="17" id="KW-0732">Signal</keyword>
<comment type="catalytic activity">
    <reaction evidence="13">
        <text>L-seryl-[protein] + ATP = O-phospho-L-seryl-[protein] + ADP + H(+)</text>
        <dbReference type="Rhea" id="RHEA:17989"/>
        <dbReference type="Rhea" id="RHEA-COMP:9863"/>
        <dbReference type="Rhea" id="RHEA-COMP:11604"/>
        <dbReference type="ChEBI" id="CHEBI:15378"/>
        <dbReference type="ChEBI" id="CHEBI:29999"/>
        <dbReference type="ChEBI" id="CHEBI:30616"/>
        <dbReference type="ChEBI" id="CHEBI:83421"/>
        <dbReference type="ChEBI" id="CHEBI:456216"/>
        <dbReference type="EC" id="2.7.11.1"/>
    </reaction>
</comment>
<dbReference type="Pfam" id="PF07714">
    <property type="entry name" value="PK_Tyr_Ser-Thr"/>
    <property type="match status" value="1"/>
</dbReference>
<dbReference type="EC" id="2.7.11.1" evidence="2"/>
<dbReference type="GO" id="GO:0005886">
    <property type="term" value="C:plasma membrane"/>
    <property type="evidence" value="ECO:0007669"/>
    <property type="project" value="UniProtKB-SubCell"/>
</dbReference>
<dbReference type="FunFam" id="3.30.200.20:FF:000162">
    <property type="entry name" value="Adenine nucleotide alpha hydrolase-like domain kinase"/>
    <property type="match status" value="1"/>
</dbReference>
<evidence type="ECO:0000259" key="18">
    <source>
        <dbReference type="PROSITE" id="PS50011"/>
    </source>
</evidence>
<keyword evidence="20" id="KW-1185">Reference proteome</keyword>
<dbReference type="CDD" id="cd14066">
    <property type="entry name" value="STKc_IRAK"/>
    <property type="match status" value="1"/>
</dbReference>
<feature type="compositionally biased region" description="Low complexity" evidence="15">
    <location>
        <begin position="114"/>
        <end position="125"/>
    </location>
</feature>
<dbReference type="PRINTS" id="PR01217">
    <property type="entry name" value="PRICHEXTENSN"/>
</dbReference>
<dbReference type="InterPro" id="IPR001245">
    <property type="entry name" value="Ser-Thr/Tyr_kinase_cat_dom"/>
</dbReference>
<dbReference type="SUPFAM" id="SSF56112">
    <property type="entry name" value="Protein kinase-like (PK-like)"/>
    <property type="match status" value="1"/>
</dbReference>
<evidence type="ECO:0000313" key="20">
    <source>
        <dbReference type="Proteomes" id="UP001293593"/>
    </source>
</evidence>
<dbReference type="PANTHER" id="PTHR47982">
    <property type="entry name" value="PROLINE-RICH RECEPTOR-LIKE PROTEIN KINASE PERK4"/>
    <property type="match status" value="1"/>
</dbReference>
<evidence type="ECO:0000256" key="16">
    <source>
        <dbReference type="SAM" id="Phobius"/>
    </source>
</evidence>
<evidence type="ECO:0000256" key="3">
    <source>
        <dbReference type="ARBA" id="ARBA00022475"/>
    </source>
</evidence>
<evidence type="ECO:0000256" key="8">
    <source>
        <dbReference type="ARBA" id="ARBA00022777"/>
    </source>
</evidence>
<reference evidence="19" key="1">
    <citation type="submission" date="2023-10" db="EMBL/GenBank/DDBJ databases">
        <title>Chromosome-level genome of the transformable northern wattle, Acacia crassicarpa.</title>
        <authorList>
            <person name="Massaro I."/>
            <person name="Sinha N.R."/>
            <person name="Poethig S."/>
            <person name="Leichty A.R."/>
        </authorList>
    </citation>
    <scope>NUCLEOTIDE SEQUENCE</scope>
    <source>
        <strain evidence="19">Acra3RX</strain>
        <tissue evidence="19">Leaf</tissue>
    </source>
</reference>
<evidence type="ECO:0000256" key="1">
    <source>
        <dbReference type="ARBA" id="ARBA00004162"/>
    </source>
</evidence>
<comment type="subcellular location">
    <subcellularLocation>
        <location evidence="1">Cell membrane</location>
        <topology evidence="1">Single-pass membrane protein</topology>
    </subcellularLocation>
</comment>
<keyword evidence="5" id="KW-0808">Transferase</keyword>
<feature type="transmembrane region" description="Helical" evidence="16">
    <location>
        <begin position="150"/>
        <end position="174"/>
    </location>
</feature>
<dbReference type="InterPro" id="IPR000719">
    <property type="entry name" value="Prot_kinase_dom"/>
</dbReference>
<dbReference type="EMBL" id="JAWXYG010000006">
    <property type="protein sequence ID" value="KAK4269384.1"/>
    <property type="molecule type" value="Genomic_DNA"/>
</dbReference>
<feature type="signal peptide" evidence="17">
    <location>
        <begin position="1"/>
        <end position="18"/>
    </location>
</feature>
<dbReference type="GO" id="GO:0004674">
    <property type="term" value="F:protein serine/threonine kinase activity"/>
    <property type="evidence" value="ECO:0007669"/>
    <property type="project" value="UniProtKB-KW"/>
</dbReference>
<feature type="compositionally biased region" description="Pro residues" evidence="15">
    <location>
        <begin position="86"/>
        <end position="113"/>
    </location>
</feature>
<dbReference type="Gene3D" id="1.10.510.10">
    <property type="entry name" value="Transferase(Phosphotransferase) domain 1"/>
    <property type="match status" value="1"/>
</dbReference>
<keyword evidence="10 16" id="KW-1133">Transmembrane helix</keyword>
<evidence type="ECO:0000256" key="14">
    <source>
        <dbReference type="PROSITE-ProRule" id="PRU10141"/>
    </source>
</evidence>
<dbReference type="InterPro" id="IPR008271">
    <property type="entry name" value="Ser/Thr_kinase_AS"/>
</dbReference>
<keyword evidence="9 14" id="KW-0067">ATP-binding</keyword>
<dbReference type="PANTHER" id="PTHR47982:SF35">
    <property type="entry name" value="PROLINE-RICH RECEPTOR-LIKE PROTEIN KINASE PERK1-RELATED"/>
    <property type="match status" value="1"/>
</dbReference>
<evidence type="ECO:0000256" key="4">
    <source>
        <dbReference type="ARBA" id="ARBA00022527"/>
    </source>
</evidence>
<protein>
    <recommendedName>
        <fullName evidence="2">non-specific serine/threonine protein kinase</fullName>
        <ecNumber evidence="2">2.7.11.1</ecNumber>
    </recommendedName>
</protein>
<dbReference type="InterPro" id="IPR017441">
    <property type="entry name" value="Protein_kinase_ATP_BS"/>
</dbReference>
<feature type="compositionally biased region" description="Polar residues" evidence="15">
    <location>
        <begin position="531"/>
        <end position="540"/>
    </location>
</feature>
<feature type="compositionally biased region" description="Pro residues" evidence="15">
    <location>
        <begin position="67"/>
        <end position="78"/>
    </location>
</feature>
<keyword evidence="8" id="KW-0418">Kinase</keyword>
<feature type="region of interest" description="Disordered" evidence="15">
    <location>
        <begin position="37"/>
        <end position="144"/>
    </location>
</feature>
<dbReference type="FunFam" id="1.10.510.10:FF:000173">
    <property type="entry name" value="proline-rich receptor-like protein kinase PERK8"/>
    <property type="match status" value="1"/>
</dbReference>